<reference evidence="1 2" key="1">
    <citation type="submission" date="2015-06" db="EMBL/GenBank/DDBJ databases">
        <authorList>
            <person name="Adams M."/>
            <person name="Sutton G."/>
            <person name="Nelson K."/>
            <person name="Bonomo R."/>
            <person name="McCorrison J."/>
            <person name="Sanka R."/>
            <person name="Brinkac L."/>
            <person name="Nierman W."/>
        </authorList>
    </citation>
    <scope>NUCLEOTIDE SEQUENCE [LARGE SCALE GENOMIC DNA]</scope>
    <source>
        <strain evidence="1 2">GN02692</strain>
    </source>
</reference>
<dbReference type="RefSeq" id="WP_020996182.1">
    <property type="nucleotide sequence ID" value="NZ_JAOOQM010000031.1"/>
</dbReference>
<dbReference type="EMBL" id="LEDI01000036">
    <property type="protein sequence ID" value="KLQ01786.1"/>
    <property type="molecule type" value="Genomic_DNA"/>
</dbReference>
<organism evidence="1 2">
    <name type="scientific">Enterobacter roggenkampii</name>
    <dbReference type="NCBI Taxonomy" id="1812935"/>
    <lineage>
        <taxon>Bacteria</taxon>
        <taxon>Pseudomonadati</taxon>
        <taxon>Pseudomonadota</taxon>
        <taxon>Gammaproteobacteria</taxon>
        <taxon>Enterobacterales</taxon>
        <taxon>Enterobacteriaceae</taxon>
        <taxon>Enterobacter</taxon>
        <taxon>Enterobacter cloacae complex</taxon>
    </lineage>
</organism>
<comment type="caution">
    <text evidence="1">The sequence shown here is derived from an EMBL/GenBank/DDBJ whole genome shotgun (WGS) entry which is preliminary data.</text>
</comment>
<gene>
    <name evidence="1" type="ORF">ABF77_15680</name>
</gene>
<proteinExistence type="predicted"/>
<name>A0A837LEF9_9ENTR</name>
<evidence type="ECO:0000313" key="2">
    <source>
        <dbReference type="Proteomes" id="UP000036013"/>
    </source>
</evidence>
<sequence length="142" mass="15953">MTQQRNDITKIFNAFITLMNAAEKSVFHSKSMQIHGLQLVDELYIRAQTGKMSYLGSPVLIVATISVKSPGKGFFKELLSKLKETAETNKCILKIENVINTELREFLIREGFSFPGERWMCGSGYWAPSSLGLNDHLPTLPV</sequence>
<accession>A0A837LEF9</accession>
<dbReference type="Proteomes" id="UP000036013">
    <property type="component" value="Unassembled WGS sequence"/>
</dbReference>
<evidence type="ECO:0000313" key="1">
    <source>
        <dbReference type="EMBL" id="KLQ01786.1"/>
    </source>
</evidence>
<protein>
    <submittedName>
        <fullName evidence="1">Uncharacterized protein</fullName>
    </submittedName>
</protein>
<dbReference type="AlphaFoldDB" id="A0A837LEF9"/>